<evidence type="ECO:0008006" key="8">
    <source>
        <dbReference type="Google" id="ProtNLM"/>
    </source>
</evidence>
<name>A0A3G1KNL5_FORW1</name>
<dbReference type="GO" id="GO:0000105">
    <property type="term" value="P:L-histidine biosynthetic process"/>
    <property type="evidence" value="ECO:0007669"/>
    <property type="project" value="UniProtKB-KW"/>
</dbReference>
<dbReference type="InterPro" id="IPR006062">
    <property type="entry name" value="His_biosynth"/>
</dbReference>
<keyword evidence="3 5" id="KW-0368">Histidine biosynthesis</keyword>
<dbReference type="Pfam" id="PF00977">
    <property type="entry name" value="His_biosynth"/>
    <property type="match status" value="1"/>
</dbReference>
<evidence type="ECO:0000256" key="4">
    <source>
        <dbReference type="ARBA" id="ARBA00029440"/>
    </source>
</evidence>
<dbReference type="PANTHER" id="PTHR43090">
    <property type="entry name" value="1-(5-PHOSPHORIBOSYL)-5-[(5-PHOSPHORIBOSYLAMINO)METHYLIDENEAMINO] IMIDAZOLE-4-CARBOXAMIDE ISOMERASE"/>
    <property type="match status" value="1"/>
</dbReference>
<evidence type="ECO:0000313" key="6">
    <source>
        <dbReference type="EMBL" id="ATW24053.1"/>
    </source>
</evidence>
<organism evidence="6 7">
    <name type="scientific">Formimonas warabiya</name>
    <dbReference type="NCBI Taxonomy" id="1761012"/>
    <lineage>
        <taxon>Bacteria</taxon>
        <taxon>Bacillati</taxon>
        <taxon>Bacillota</taxon>
        <taxon>Clostridia</taxon>
        <taxon>Eubacteriales</taxon>
        <taxon>Peptococcaceae</taxon>
        <taxon>Candidatus Formimonas</taxon>
    </lineage>
</organism>
<dbReference type="Proteomes" id="UP000323521">
    <property type="component" value="Chromosome"/>
</dbReference>
<dbReference type="OrthoDB" id="1796087at2"/>
<dbReference type="GO" id="GO:0003949">
    <property type="term" value="F:1-(5-phosphoribosyl)-5-[(5-phosphoribosylamino)methylideneamino]imidazole-4-carboxamide isomerase activity"/>
    <property type="evidence" value="ECO:0007669"/>
    <property type="project" value="InterPro"/>
</dbReference>
<dbReference type="EMBL" id="CP017634">
    <property type="protein sequence ID" value="ATW24053.1"/>
    <property type="molecule type" value="Genomic_DNA"/>
</dbReference>
<comment type="pathway">
    <text evidence="4">Amino-acid biosynthesis.</text>
</comment>
<dbReference type="InterPro" id="IPR011060">
    <property type="entry name" value="RibuloseP-bd_barrel"/>
</dbReference>
<keyword evidence="2 5" id="KW-0028">Amino-acid biosynthesis</keyword>
<dbReference type="GO" id="GO:0000162">
    <property type="term" value="P:L-tryptophan biosynthetic process"/>
    <property type="evidence" value="ECO:0007669"/>
    <property type="project" value="TreeGrafter"/>
</dbReference>
<protein>
    <recommendedName>
        <fullName evidence="8">Phosphoribosylformimino-5-aminoimidazole carboxamide ribotide isomerase</fullName>
    </recommendedName>
</protein>
<dbReference type="GO" id="GO:0005737">
    <property type="term" value="C:cytoplasm"/>
    <property type="evidence" value="ECO:0007669"/>
    <property type="project" value="TreeGrafter"/>
</dbReference>
<gene>
    <name evidence="6" type="ORF">DCMF_03950</name>
</gene>
<evidence type="ECO:0000256" key="2">
    <source>
        <dbReference type="ARBA" id="ARBA00022605"/>
    </source>
</evidence>
<dbReference type="CDD" id="cd04723">
    <property type="entry name" value="HisA_HisF"/>
    <property type="match status" value="1"/>
</dbReference>
<accession>A0A3G1KNL5</accession>
<evidence type="ECO:0000256" key="5">
    <source>
        <dbReference type="RuleBase" id="RU003657"/>
    </source>
</evidence>
<evidence type="ECO:0000313" key="7">
    <source>
        <dbReference type="Proteomes" id="UP000323521"/>
    </source>
</evidence>
<dbReference type="InterPro" id="IPR044524">
    <property type="entry name" value="Isoase_HisA-like"/>
</dbReference>
<reference evidence="6 7" key="1">
    <citation type="submission" date="2016-10" db="EMBL/GenBank/DDBJ databases">
        <title>Complete Genome Sequence of Peptococcaceae strain DCMF.</title>
        <authorList>
            <person name="Edwards R.J."/>
            <person name="Holland S.I."/>
            <person name="Deshpande N.P."/>
            <person name="Wong Y.K."/>
            <person name="Ertan H."/>
            <person name="Manefield M."/>
            <person name="Russell T.L."/>
            <person name="Lee M.J."/>
        </authorList>
    </citation>
    <scope>NUCLEOTIDE SEQUENCE [LARGE SCALE GENOMIC DNA]</scope>
    <source>
        <strain evidence="6 7">DCMF</strain>
    </source>
</reference>
<sequence length="287" mass="31199">MRLLGYYQVNQAGDFTGHFQLFMEGVNDAMNRFRIIPVLDLKDGIVVRGISGEREKYLPLKSSLTASAQLPAVVETFINHFDLREFYLADLDAICSGGKKNQFRVIFGDERLRFPDLSLMVDAGVTDVAGAERIISAGVDKVVVGTETLPSLQVLADILETCGPDTVVVSLDTKDLKIISPDPELSQMTPDQLAKEISVLGVRQFILLELLRVGTGSGINRHLIDACLTVLKDTDALIIGGGVSGYEDLAWLAENGVAGALVASVLHNGQVNREMIRTLEGMKSRPN</sequence>
<dbReference type="PANTHER" id="PTHR43090:SF2">
    <property type="entry name" value="1-(5-PHOSPHORIBOSYL)-5-[(5-PHOSPHORIBOSYLAMINO)METHYLIDENEAMINO] IMIDAZOLE-4-CARBOXAMIDE ISOMERASE"/>
    <property type="match status" value="1"/>
</dbReference>
<dbReference type="KEGG" id="fwa:DCMF_03950"/>
<keyword evidence="7" id="KW-1185">Reference proteome</keyword>
<evidence type="ECO:0000256" key="3">
    <source>
        <dbReference type="ARBA" id="ARBA00023102"/>
    </source>
</evidence>
<evidence type="ECO:0000256" key="1">
    <source>
        <dbReference type="ARBA" id="ARBA00009667"/>
    </source>
</evidence>
<dbReference type="Gene3D" id="3.20.20.70">
    <property type="entry name" value="Aldolase class I"/>
    <property type="match status" value="1"/>
</dbReference>
<dbReference type="InterPro" id="IPR013785">
    <property type="entry name" value="Aldolase_TIM"/>
</dbReference>
<dbReference type="AlphaFoldDB" id="A0A3G1KNL5"/>
<proteinExistence type="inferred from homology"/>
<comment type="similarity">
    <text evidence="1 5">Belongs to the HisA/HisF family.</text>
</comment>
<dbReference type="SUPFAM" id="SSF51366">
    <property type="entry name" value="Ribulose-phoshate binding barrel"/>
    <property type="match status" value="1"/>
</dbReference>